<evidence type="ECO:0000256" key="2">
    <source>
        <dbReference type="SAM" id="Phobius"/>
    </source>
</evidence>
<dbReference type="SUPFAM" id="SSF117070">
    <property type="entry name" value="LEA14-like"/>
    <property type="match status" value="1"/>
</dbReference>
<reference evidence="4 5" key="1">
    <citation type="journal article" date="2016" name="Sci. Rep.">
        <title>The Dendrobium catenatum Lindl. genome sequence provides insights into polysaccharide synthase, floral development and adaptive evolution.</title>
        <authorList>
            <person name="Zhang G.Q."/>
            <person name="Xu Q."/>
            <person name="Bian C."/>
            <person name="Tsai W.C."/>
            <person name="Yeh C.M."/>
            <person name="Liu K.W."/>
            <person name="Yoshida K."/>
            <person name="Zhang L.S."/>
            <person name="Chang S.B."/>
            <person name="Chen F."/>
            <person name="Shi Y."/>
            <person name="Su Y.Y."/>
            <person name="Zhang Y.Q."/>
            <person name="Chen L.J."/>
            <person name="Yin Y."/>
            <person name="Lin M."/>
            <person name="Huang H."/>
            <person name="Deng H."/>
            <person name="Wang Z.W."/>
            <person name="Zhu S.L."/>
            <person name="Zhao X."/>
            <person name="Deng C."/>
            <person name="Niu S.C."/>
            <person name="Huang J."/>
            <person name="Wang M."/>
            <person name="Liu G.H."/>
            <person name="Yang H.J."/>
            <person name="Xiao X.J."/>
            <person name="Hsiao Y.Y."/>
            <person name="Wu W.L."/>
            <person name="Chen Y.Y."/>
            <person name="Mitsuda N."/>
            <person name="Ohme-Takagi M."/>
            <person name="Luo Y.B."/>
            <person name="Van de Peer Y."/>
            <person name="Liu Z.J."/>
        </authorList>
    </citation>
    <scope>NUCLEOTIDE SEQUENCE [LARGE SCALE GENOMIC DNA]</scope>
    <source>
        <tissue evidence="4">The whole plant</tissue>
    </source>
</reference>
<proteinExistence type="predicted"/>
<protein>
    <recommendedName>
        <fullName evidence="3">Late embryogenesis abundant protein LEA-2 subgroup domain-containing protein</fullName>
    </recommendedName>
</protein>
<feature type="domain" description="Late embryogenesis abundant protein LEA-2 subgroup" evidence="3">
    <location>
        <begin position="102"/>
        <end position="202"/>
    </location>
</feature>
<keyword evidence="2" id="KW-0812">Transmembrane</keyword>
<dbReference type="InterPro" id="IPR055301">
    <property type="entry name" value="Lea14-like_2"/>
</dbReference>
<dbReference type="AlphaFoldDB" id="A0A2I0V7H5"/>
<dbReference type="OrthoDB" id="764273at2759"/>
<keyword evidence="2" id="KW-1133">Transmembrane helix</keyword>
<dbReference type="InterPro" id="IPR004864">
    <property type="entry name" value="LEA_2"/>
</dbReference>
<evidence type="ECO:0000256" key="1">
    <source>
        <dbReference type="SAM" id="MobiDB-lite"/>
    </source>
</evidence>
<dbReference type="Pfam" id="PF03168">
    <property type="entry name" value="LEA_2"/>
    <property type="match status" value="1"/>
</dbReference>
<evidence type="ECO:0000313" key="4">
    <source>
        <dbReference type="EMBL" id="PKU59365.1"/>
    </source>
</evidence>
<evidence type="ECO:0000313" key="5">
    <source>
        <dbReference type="Proteomes" id="UP000233837"/>
    </source>
</evidence>
<name>A0A2I0V7H5_9ASPA</name>
<dbReference type="Proteomes" id="UP000233837">
    <property type="component" value="Unassembled WGS sequence"/>
</dbReference>
<reference evidence="4 5" key="2">
    <citation type="journal article" date="2017" name="Nature">
        <title>The Apostasia genome and the evolution of orchids.</title>
        <authorList>
            <person name="Zhang G.Q."/>
            <person name="Liu K.W."/>
            <person name="Li Z."/>
            <person name="Lohaus R."/>
            <person name="Hsiao Y.Y."/>
            <person name="Niu S.C."/>
            <person name="Wang J.Y."/>
            <person name="Lin Y.C."/>
            <person name="Xu Q."/>
            <person name="Chen L.J."/>
            <person name="Yoshida K."/>
            <person name="Fujiwara S."/>
            <person name="Wang Z.W."/>
            <person name="Zhang Y.Q."/>
            <person name="Mitsuda N."/>
            <person name="Wang M."/>
            <person name="Liu G.H."/>
            <person name="Pecoraro L."/>
            <person name="Huang H.X."/>
            <person name="Xiao X.J."/>
            <person name="Lin M."/>
            <person name="Wu X.Y."/>
            <person name="Wu W.L."/>
            <person name="Chen Y.Y."/>
            <person name="Chang S.B."/>
            <person name="Sakamoto S."/>
            <person name="Ohme-Takagi M."/>
            <person name="Yagi M."/>
            <person name="Zeng S.J."/>
            <person name="Shen C.Y."/>
            <person name="Yeh C.M."/>
            <person name="Luo Y.B."/>
            <person name="Tsai W.C."/>
            <person name="Van de Peer Y."/>
            <person name="Liu Z.J."/>
        </authorList>
    </citation>
    <scope>NUCLEOTIDE SEQUENCE [LARGE SCALE GENOMIC DNA]</scope>
    <source>
        <tissue evidence="4">The whole plant</tissue>
    </source>
</reference>
<evidence type="ECO:0000259" key="3">
    <source>
        <dbReference type="Pfam" id="PF03168"/>
    </source>
</evidence>
<gene>
    <name evidence="4" type="ORF">MA16_Dca028602</name>
</gene>
<feature type="region of interest" description="Disordered" evidence="1">
    <location>
        <begin position="1"/>
        <end position="25"/>
    </location>
</feature>
<dbReference type="EMBL" id="KZ505501">
    <property type="protein sequence ID" value="PKU59365.1"/>
    <property type="molecule type" value="Genomic_DNA"/>
</dbReference>
<keyword evidence="2" id="KW-0472">Membrane</keyword>
<organism evidence="4 5">
    <name type="scientific">Dendrobium catenatum</name>
    <dbReference type="NCBI Taxonomy" id="906689"/>
    <lineage>
        <taxon>Eukaryota</taxon>
        <taxon>Viridiplantae</taxon>
        <taxon>Streptophyta</taxon>
        <taxon>Embryophyta</taxon>
        <taxon>Tracheophyta</taxon>
        <taxon>Spermatophyta</taxon>
        <taxon>Magnoliopsida</taxon>
        <taxon>Liliopsida</taxon>
        <taxon>Asparagales</taxon>
        <taxon>Orchidaceae</taxon>
        <taxon>Epidendroideae</taxon>
        <taxon>Malaxideae</taxon>
        <taxon>Dendrobiinae</taxon>
        <taxon>Dendrobium</taxon>
    </lineage>
</organism>
<keyword evidence="5" id="KW-1185">Reference proteome</keyword>
<dbReference type="PANTHER" id="PTHR31852">
    <property type="entry name" value="LATE EMBRYOGENESIS ABUNDANT (LEA) HYDROXYPROLINE-RICH GLYCOPROTEIN FAMILY"/>
    <property type="match status" value="1"/>
</dbReference>
<accession>A0A2I0V7H5</accession>
<feature type="transmembrane region" description="Helical" evidence="2">
    <location>
        <begin position="35"/>
        <end position="62"/>
    </location>
</feature>
<dbReference type="Gene3D" id="2.60.40.1820">
    <property type="match status" value="1"/>
</dbReference>
<sequence length="222" mass="24506">MEDKDQAIPLAPPTRDEESAIQSPLRRRRRPTRRCALWCCGICGTTIVVLGVIILILALTVFKIKDPEMTMNNLYINRLFVPGLGTLDNPTISVNATLTADISIKNPNVASFRFRNSSTEFFYGDETVGVAYAPDGNVRAYRTARMNVTVDVLADRVVLDTNATGSAVLDGAVNMSSYTDIAGRVNVLGVYKLNMDIHLNCSFTLEVYQRAISNKVCFAYVQ</sequence>